<dbReference type="InterPro" id="IPR015421">
    <property type="entry name" value="PyrdxlP-dep_Trfase_major"/>
</dbReference>
<dbReference type="Gene3D" id="3.40.640.10">
    <property type="entry name" value="Type I PLP-dependent aspartate aminotransferase-like (Major domain)"/>
    <property type="match status" value="1"/>
</dbReference>
<comment type="cofactor">
    <cofactor evidence="1">
        <name>pyridoxal 5'-phosphate</name>
        <dbReference type="ChEBI" id="CHEBI:597326"/>
    </cofactor>
</comment>
<organism evidence="3 4">
    <name type="scientific">Vibrio sinensis</name>
    <dbReference type="NCBI Taxonomy" id="2302434"/>
    <lineage>
        <taxon>Bacteria</taxon>
        <taxon>Pseudomonadati</taxon>
        <taxon>Pseudomonadota</taxon>
        <taxon>Gammaproteobacteria</taxon>
        <taxon>Vibrionales</taxon>
        <taxon>Vibrionaceae</taxon>
        <taxon>Vibrio</taxon>
    </lineage>
</organism>
<dbReference type="GO" id="GO:0004125">
    <property type="term" value="F:L-seryl-tRNA(Sec) selenium transferase activity"/>
    <property type="evidence" value="ECO:0007669"/>
    <property type="project" value="TreeGrafter"/>
</dbReference>
<proteinExistence type="predicted"/>
<evidence type="ECO:0008006" key="5">
    <source>
        <dbReference type="Google" id="ProtNLM"/>
    </source>
</evidence>
<evidence type="ECO:0000256" key="1">
    <source>
        <dbReference type="ARBA" id="ARBA00001933"/>
    </source>
</evidence>
<dbReference type="PANTHER" id="PTHR32328">
    <property type="entry name" value="L-SERYL-TRNA(SEC) SELENIUM TRANSFERASE"/>
    <property type="match status" value="1"/>
</dbReference>
<reference evidence="3 4" key="1">
    <citation type="submission" date="2018-08" db="EMBL/GenBank/DDBJ databases">
        <title>Vibrio isolated from the Eastern China Marginal Seas.</title>
        <authorList>
            <person name="Li Y."/>
        </authorList>
    </citation>
    <scope>NUCLEOTIDE SEQUENCE [LARGE SCALE GENOMIC DNA]</scope>
    <source>
        <strain evidence="3 4">BEI233</strain>
    </source>
</reference>
<keyword evidence="4" id="KW-1185">Reference proteome</keyword>
<sequence>MKGEVMSHIYDHLGINPIVNAAGTYTVIGGSRMSETTLQKIAEAASQHVEIRELQRVVHEKIADMTQNEAAFICNGAASGLYLCTGAAIAKKKGKPAYYLDKQEIADSEIIIFAAHRNPYGQAISQYGATVKEIGYPNIILPLTEQDLEMAINEKTVAIFFFAGDQGGWVAKGGLSFEATAKVANAHGIPLVVDCAAQIPPISTLWDYTHNGADAIVVSGGKDLKGPQASGLVLGKQDLLQYVQTTGFPNYGYGRMLKTGREEIVGLYWALKEALETDHDARDQWAEQQIRILADELATTELFRVERTYPNEAGQPMARASVRFPSDVTSEQVLKLLMQGHPRVMCNSEHDNQVFVNPMTLKEDEIYIVVNKFKEIEKLIERGNK</sequence>
<dbReference type="PANTHER" id="PTHR32328:SF0">
    <property type="entry name" value="L-SERYL-TRNA(SEC) SELENIUM TRANSFERASE"/>
    <property type="match status" value="1"/>
</dbReference>
<dbReference type="SUPFAM" id="SSF53383">
    <property type="entry name" value="PLP-dependent transferases"/>
    <property type="match status" value="1"/>
</dbReference>
<dbReference type="AlphaFoldDB" id="A0A3A6QZQ0"/>
<comment type="caution">
    <text evidence="3">The sequence shown here is derived from an EMBL/GenBank/DDBJ whole genome shotgun (WGS) entry which is preliminary data.</text>
</comment>
<accession>A0A3A6QZQ0</accession>
<evidence type="ECO:0000256" key="2">
    <source>
        <dbReference type="ARBA" id="ARBA00022898"/>
    </source>
</evidence>
<dbReference type="InterPro" id="IPR015424">
    <property type="entry name" value="PyrdxlP-dep_Trfase"/>
</dbReference>
<protein>
    <recommendedName>
        <fullName evidence="5">Aminotransferase class V-fold PLP-dependent enzyme</fullName>
    </recommendedName>
</protein>
<dbReference type="OrthoDB" id="9787096at2"/>
<dbReference type="EMBL" id="QVMU01000016">
    <property type="protein sequence ID" value="RJX69393.1"/>
    <property type="molecule type" value="Genomic_DNA"/>
</dbReference>
<keyword evidence="2" id="KW-0663">Pyridoxal phosphate</keyword>
<gene>
    <name evidence="3" type="ORF">DZ860_15520</name>
</gene>
<evidence type="ECO:0000313" key="3">
    <source>
        <dbReference type="EMBL" id="RJX69393.1"/>
    </source>
</evidence>
<name>A0A3A6QZQ0_9VIBR</name>
<evidence type="ECO:0000313" key="4">
    <source>
        <dbReference type="Proteomes" id="UP000273252"/>
    </source>
</evidence>
<dbReference type="Proteomes" id="UP000273252">
    <property type="component" value="Unassembled WGS sequence"/>
</dbReference>